<reference evidence="2 3" key="1">
    <citation type="journal article" date="2023" name="Sci. Data">
        <title>Genome assembly of the Korean intertidal mud-creeper Batillaria attramentaria.</title>
        <authorList>
            <person name="Patra A.K."/>
            <person name="Ho P.T."/>
            <person name="Jun S."/>
            <person name="Lee S.J."/>
            <person name="Kim Y."/>
            <person name="Won Y.J."/>
        </authorList>
    </citation>
    <scope>NUCLEOTIDE SEQUENCE [LARGE SCALE GENOMIC DNA]</scope>
    <source>
        <strain evidence="2">Wonlab-2016</strain>
    </source>
</reference>
<dbReference type="Proteomes" id="UP001519460">
    <property type="component" value="Unassembled WGS sequence"/>
</dbReference>
<feature type="region of interest" description="Disordered" evidence="1">
    <location>
        <begin position="12"/>
        <end position="54"/>
    </location>
</feature>
<evidence type="ECO:0000256" key="1">
    <source>
        <dbReference type="SAM" id="MobiDB-lite"/>
    </source>
</evidence>
<evidence type="ECO:0000313" key="3">
    <source>
        <dbReference type="Proteomes" id="UP001519460"/>
    </source>
</evidence>
<protein>
    <submittedName>
        <fullName evidence="2">Uncharacterized protein</fullName>
    </submittedName>
</protein>
<name>A0ABD0KJB3_9CAEN</name>
<evidence type="ECO:0000313" key="2">
    <source>
        <dbReference type="EMBL" id="KAK7487313.1"/>
    </source>
</evidence>
<gene>
    <name evidence="2" type="ORF">BaRGS_00021402</name>
</gene>
<dbReference type="AlphaFoldDB" id="A0ABD0KJB3"/>
<organism evidence="2 3">
    <name type="scientific">Batillaria attramentaria</name>
    <dbReference type="NCBI Taxonomy" id="370345"/>
    <lineage>
        <taxon>Eukaryota</taxon>
        <taxon>Metazoa</taxon>
        <taxon>Spiralia</taxon>
        <taxon>Lophotrochozoa</taxon>
        <taxon>Mollusca</taxon>
        <taxon>Gastropoda</taxon>
        <taxon>Caenogastropoda</taxon>
        <taxon>Sorbeoconcha</taxon>
        <taxon>Cerithioidea</taxon>
        <taxon>Batillariidae</taxon>
        <taxon>Batillaria</taxon>
    </lineage>
</organism>
<keyword evidence="3" id="KW-1185">Reference proteome</keyword>
<accession>A0ABD0KJB3</accession>
<feature type="compositionally biased region" description="Polar residues" evidence="1">
    <location>
        <begin position="16"/>
        <end position="41"/>
    </location>
</feature>
<proteinExistence type="predicted"/>
<comment type="caution">
    <text evidence="2">The sequence shown here is derived from an EMBL/GenBank/DDBJ whole genome shotgun (WGS) entry which is preliminary data.</text>
</comment>
<dbReference type="EMBL" id="JACVVK020000166">
    <property type="protein sequence ID" value="KAK7487313.1"/>
    <property type="molecule type" value="Genomic_DNA"/>
</dbReference>
<sequence>MNKKGCWLSRLPVRQNRANNSGPGDNSLSLSRQNLLPASSATDEEAGDKNSPEAARMIAGPQSVVCVIHSALGPPETRKSYVSGKRTCFTIFFHAIQKLSDRNSLIIGLRVGFLSKTGICIRH</sequence>